<dbReference type="AlphaFoldDB" id="A0AA51RDD8"/>
<feature type="transmembrane region" description="Helical" evidence="1">
    <location>
        <begin position="144"/>
        <end position="164"/>
    </location>
</feature>
<evidence type="ECO:0000313" key="3">
    <source>
        <dbReference type="EMBL" id="WMN13008.1"/>
    </source>
</evidence>
<keyword evidence="1" id="KW-0472">Membrane</keyword>
<proteinExistence type="predicted"/>
<reference evidence="3 4" key="1">
    <citation type="submission" date="2023-08" db="EMBL/GenBank/DDBJ databases">
        <title>Comparative genomics and taxonomic characterization of three novel marine species of genus Marivirga.</title>
        <authorList>
            <person name="Muhammad N."/>
            <person name="Kim S.-G."/>
        </authorList>
    </citation>
    <scope>NUCLEOTIDE SEQUENCE [LARGE SCALE GENOMIC DNA]</scope>
    <source>
        <strain evidence="3 4">BDSF4-3</strain>
    </source>
</reference>
<dbReference type="KEGG" id="msaa:QYS49_35295"/>
<dbReference type="EMBL" id="CP129971">
    <property type="protein sequence ID" value="WMN13008.1"/>
    <property type="molecule type" value="Genomic_DNA"/>
</dbReference>
<dbReference type="Proteomes" id="UP001230496">
    <property type="component" value="Chromosome"/>
</dbReference>
<protein>
    <submittedName>
        <fullName evidence="3">Uncharacterized protein</fullName>
    </submittedName>
</protein>
<keyword evidence="1" id="KW-0812">Transmembrane</keyword>
<dbReference type="EMBL" id="CP129971">
    <property type="protein sequence ID" value="WMN11777.1"/>
    <property type="molecule type" value="Genomic_DNA"/>
</dbReference>
<feature type="transmembrane region" description="Helical" evidence="1">
    <location>
        <begin position="9"/>
        <end position="31"/>
    </location>
</feature>
<accession>A0AA51RDD8</accession>
<sequence length="178" mass="20213">MNKTILKNILALISLSGLGLVMSILGLKMLIDNQTRNLDDTHKLTGTIELTQIVTDNKKVGAVPFTYTDQDYFGIKLKEHDKLFGTFNPKQSYYELQKQLNQGKQITIFYYDSSDKSPTNNVYQIESNGQIIVNHSDYQKNHSIAAIAIICFGLLCLGMLIWILKTKNIKENWAQHSV</sequence>
<keyword evidence="1" id="KW-1133">Transmembrane helix</keyword>
<name>A0AA51RDD8_9BACT</name>
<keyword evidence="4" id="KW-1185">Reference proteome</keyword>
<evidence type="ECO:0000313" key="2">
    <source>
        <dbReference type="EMBL" id="WMN11777.1"/>
    </source>
</evidence>
<dbReference type="KEGG" id="msaa:QYS49_39590"/>
<organism evidence="3 4">
    <name type="scientific">Marivirga salinarum</name>
    <dbReference type="NCBI Taxonomy" id="3059078"/>
    <lineage>
        <taxon>Bacteria</taxon>
        <taxon>Pseudomonadati</taxon>
        <taxon>Bacteroidota</taxon>
        <taxon>Cytophagia</taxon>
        <taxon>Cytophagales</taxon>
        <taxon>Marivirgaceae</taxon>
        <taxon>Marivirga</taxon>
    </lineage>
</organism>
<evidence type="ECO:0000256" key="1">
    <source>
        <dbReference type="SAM" id="Phobius"/>
    </source>
</evidence>
<evidence type="ECO:0000313" key="4">
    <source>
        <dbReference type="Proteomes" id="UP001230496"/>
    </source>
</evidence>
<gene>
    <name evidence="3" type="ORF">QYS49_35295</name>
    <name evidence="2" type="ORF">QYS49_39590</name>
</gene>
<dbReference type="RefSeq" id="WP_308349458.1">
    <property type="nucleotide sequence ID" value="NZ_CP129971.1"/>
</dbReference>